<dbReference type="SUPFAM" id="SSF57959">
    <property type="entry name" value="Leucine zipper domain"/>
    <property type="match status" value="1"/>
</dbReference>
<evidence type="ECO:0000313" key="7">
    <source>
        <dbReference type="Proteomes" id="UP000285301"/>
    </source>
</evidence>
<feature type="region of interest" description="Disordered" evidence="4">
    <location>
        <begin position="87"/>
        <end position="119"/>
    </location>
</feature>
<gene>
    <name evidence="6" type="ORF">B4U79_08452</name>
</gene>
<dbReference type="Pfam" id="PF00170">
    <property type="entry name" value="bZIP_1"/>
    <property type="match status" value="1"/>
</dbReference>
<evidence type="ECO:0000256" key="3">
    <source>
        <dbReference type="ARBA" id="ARBA00023163"/>
    </source>
</evidence>
<protein>
    <submittedName>
        <fullName evidence="6">Protein fosB-like protein</fullName>
    </submittedName>
</protein>
<dbReference type="OrthoDB" id="2596881at2759"/>
<evidence type="ECO:0000259" key="5">
    <source>
        <dbReference type="PROSITE" id="PS50217"/>
    </source>
</evidence>
<dbReference type="AlphaFoldDB" id="A0A443R9I3"/>
<dbReference type="PANTHER" id="PTHR23351">
    <property type="entry name" value="FOS TRANSCRIPTION FACTOR-RELATED"/>
    <property type="match status" value="1"/>
</dbReference>
<keyword evidence="1" id="KW-0805">Transcription regulation</keyword>
<reference evidence="6 7" key="1">
    <citation type="journal article" date="2018" name="Gigascience">
        <title>Genomes of trombidid mites reveal novel predicted allergens and laterally-transferred genes associated with secondary metabolism.</title>
        <authorList>
            <person name="Dong X."/>
            <person name="Chaisiri K."/>
            <person name="Xia D."/>
            <person name="Armstrong S.D."/>
            <person name="Fang Y."/>
            <person name="Donnelly M.J."/>
            <person name="Kadowaki T."/>
            <person name="McGarry J.W."/>
            <person name="Darby A.C."/>
            <person name="Makepeace B.L."/>
        </authorList>
    </citation>
    <scope>NUCLEOTIDE SEQUENCE [LARGE SCALE GENOMIC DNA]</scope>
    <source>
        <strain evidence="6">UoL-WK</strain>
    </source>
</reference>
<keyword evidence="7" id="KW-1185">Reference proteome</keyword>
<dbReference type="Gene3D" id="1.20.5.170">
    <property type="match status" value="1"/>
</dbReference>
<organism evidence="6 7">
    <name type="scientific">Dinothrombium tinctorium</name>
    <dbReference type="NCBI Taxonomy" id="1965070"/>
    <lineage>
        <taxon>Eukaryota</taxon>
        <taxon>Metazoa</taxon>
        <taxon>Ecdysozoa</taxon>
        <taxon>Arthropoda</taxon>
        <taxon>Chelicerata</taxon>
        <taxon>Arachnida</taxon>
        <taxon>Acari</taxon>
        <taxon>Acariformes</taxon>
        <taxon>Trombidiformes</taxon>
        <taxon>Prostigmata</taxon>
        <taxon>Anystina</taxon>
        <taxon>Parasitengona</taxon>
        <taxon>Trombidioidea</taxon>
        <taxon>Trombidiidae</taxon>
        <taxon>Dinothrombium</taxon>
    </lineage>
</organism>
<dbReference type="InterPro" id="IPR000837">
    <property type="entry name" value="AP-1"/>
</dbReference>
<dbReference type="GO" id="GO:0000981">
    <property type="term" value="F:DNA-binding transcription factor activity, RNA polymerase II-specific"/>
    <property type="evidence" value="ECO:0007669"/>
    <property type="project" value="TreeGrafter"/>
</dbReference>
<keyword evidence="2" id="KW-0238">DNA-binding</keyword>
<dbReference type="GO" id="GO:0000978">
    <property type="term" value="F:RNA polymerase II cis-regulatory region sequence-specific DNA binding"/>
    <property type="evidence" value="ECO:0007669"/>
    <property type="project" value="TreeGrafter"/>
</dbReference>
<dbReference type="InterPro" id="IPR046347">
    <property type="entry name" value="bZIP_sf"/>
</dbReference>
<proteinExistence type="predicted"/>
<dbReference type="PANTHER" id="PTHR23351:SF24">
    <property type="entry name" value="ACTIVATING TRANSCRIPTION FACTOR 3-RELATED"/>
    <property type="match status" value="1"/>
</dbReference>
<name>A0A443R9I3_9ACAR</name>
<dbReference type="InterPro" id="IPR004827">
    <property type="entry name" value="bZIP"/>
</dbReference>
<keyword evidence="3" id="KW-0804">Transcription</keyword>
<dbReference type="Proteomes" id="UP000285301">
    <property type="component" value="Unassembled WGS sequence"/>
</dbReference>
<comment type="caution">
    <text evidence="6">The sequence shown here is derived from an EMBL/GenBank/DDBJ whole genome shotgun (WGS) entry which is preliminary data.</text>
</comment>
<evidence type="ECO:0000313" key="6">
    <source>
        <dbReference type="EMBL" id="RWS11913.1"/>
    </source>
</evidence>
<dbReference type="GO" id="GO:0005634">
    <property type="term" value="C:nucleus"/>
    <property type="evidence" value="ECO:0007669"/>
    <property type="project" value="TreeGrafter"/>
</dbReference>
<evidence type="ECO:0000256" key="1">
    <source>
        <dbReference type="ARBA" id="ARBA00023015"/>
    </source>
</evidence>
<dbReference type="PROSITE" id="PS50217">
    <property type="entry name" value="BZIP"/>
    <property type="match status" value="1"/>
</dbReference>
<evidence type="ECO:0000256" key="2">
    <source>
        <dbReference type="ARBA" id="ARBA00023125"/>
    </source>
</evidence>
<dbReference type="EMBL" id="NCKU01001523">
    <property type="protein sequence ID" value="RWS11913.1"/>
    <property type="molecule type" value="Genomic_DNA"/>
</dbReference>
<dbReference type="PRINTS" id="PR00042">
    <property type="entry name" value="LEUZIPPRFOS"/>
</dbReference>
<sequence length="195" mass="22612">MFGHWKYCEEHFDYTPNICEIGCGTPPTPSLNEQNFTYSSNTLLLDFHQTDNSEMKLPNLQATKHQLIKEGLKVTIQSKRIAMGLGQLSPEDLKAPSKEQPVQTISSEDEERRRRRRERNKIAATKCRNKKKFHVTKLSQESLTLEEANCSLQNEILNLKREQQKLLDVLNTHSCCFRQQRKHLMPPYLNSTAVI</sequence>
<dbReference type="STRING" id="1965070.A0A443R9I3"/>
<accession>A0A443R9I3</accession>
<evidence type="ECO:0000256" key="4">
    <source>
        <dbReference type="SAM" id="MobiDB-lite"/>
    </source>
</evidence>
<dbReference type="PROSITE" id="PS00036">
    <property type="entry name" value="BZIP_BASIC"/>
    <property type="match status" value="1"/>
</dbReference>
<feature type="domain" description="BZIP" evidence="5">
    <location>
        <begin position="110"/>
        <end position="173"/>
    </location>
</feature>
<dbReference type="SMART" id="SM00338">
    <property type="entry name" value="BRLZ"/>
    <property type="match status" value="1"/>
</dbReference>